<dbReference type="InterPro" id="IPR013022">
    <property type="entry name" value="Xyl_isomerase-like_TIM-brl"/>
</dbReference>
<evidence type="ECO:0000313" key="3">
    <source>
        <dbReference type="EMBL" id="TWF59253.1"/>
    </source>
</evidence>
<gene>
    <name evidence="3" type="ORF">FHW37_1011059</name>
</gene>
<dbReference type="GO" id="GO:0016853">
    <property type="term" value="F:isomerase activity"/>
    <property type="evidence" value="ECO:0007669"/>
    <property type="project" value="UniProtKB-KW"/>
</dbReference>
<dbReference type="AlphaFoldDB" id="A0A561R9H3"/>
<organism evidence="3 4">
    <name type="scientific">Neorhizobium alkalisoli</name>
    <dbReference type="NCBI Taxonomy" id="528178"/>
    <lineage>
        <taxon>Bacteria</taxon>
        <taxon>Pseudomonadati</taxon>
        <taxon>Pseudomonadota</taxon>
        <taxon>Alphaproteobacteria</taxon>
        <taxon>Hyphomicrobiales</taxon>
        <taxon>Rhizobiaceae</taxon>
        <taxon>Rhizobium/Agrobacterium group</taxon>
        <taxon>Neorhizobium</taxon>
    </lineage>
</organism>
<feature type="domain" description="Xylose isomerase-like TIM barrel" evidence="2">
    <location>
        <begin position="26"/>
        <end position="252"/>
    </location>
</feature>
<dbReference type="PANTHER" id="PTHR43489">
    <property type="entry name" value="ISOMERASE"/>
    <property type="match status" value="1"/>
</dbReference>
<dbReference type="OrthoDB" id="9801426at2"/>
<reference evidence="3 4" key="1">
    <citation type="submission" date="2019-06" db="EMBL/GenBank/DDBJ databases">
        <title>Sorghum-associated microbial communities from plants grown in Nebraska, USA.</title>
        <authorList>
            <person name="Schachtman D."/>
        </authorList>
    </citation>
    <scope>NUCLEOTIDE SEQUENCE [LARGE SCALE GENOMIC DNA]</scope>
    <source>
        <strain evidence="3 4">1225</strain>
    </source>
</reference>
<dbReference type="InterPro" id="IPR036237">
    <property type="entry name" value="Xyl_isomerase-like_sf"/>
</dbReference>
<dbReference type="Pfam" id="PF01261">
    <property type="entry name" value="AP_endonuc_2"/>
    <property type="match status" value="1"/>
</dbReference>
<dbReference type="EMBL" id="VIWP01000001">
    <property type="protein sequence ID" value="TWF59253.1"/>
    <property type="molecule type" value="Genomic_DNA"/>
</dbReference>
<name>A0A561R9H3_9HYPH</name>
<keyword evidence="4" id="KW-1185">Reference proteome</keyword>
<dbReference type="InterPro" id="IPR050417">
    <property type="entry name" value="Sugar_Epim/Isomerase"/>
</dbReference>
<comment type="caution">
    <text evidence="3">The sequence shown here is derived from an EMBL/GenBank/DDBJ whole genome shotgun (WGS) entry which is preliminary data.</text>
</comment>
<proteinExistence type="predicted"/>
<protein>
    <submittedName>
        <fullName evidence="3">D-psicose/D-tagatose/L-ribulose 3-epimerase</fullName>
    </submittedName>
</protein>
<evidence type="ECO:0000259" key="2">
    <source>
        <dbReference type="Pfam" id="PF01261"/>
    </source>
</evidence>
<dbReference type="RefSeq" id="WP_145633420.1">
    <property type="nucleotide sequence ID" value="NZ_VIWP01000001.1"/>
</dbReference>
<dbReference type="Proteomes" id="UP000320653">
    <property type="component" value="Unassembled WGS sequence"/>
</dbReference>
<dbReference type="SUPFAM" id="SSF51658">
    <property type="entry name" value="Xylose isomerase-like"/>
    <property type="match status" value="1"/>
</dbReference>
<sequence>MKKSIHSYAWIKVWAADAVELVAPKAAAKGFNHVVIPMRDHTTINPAEIDRVFSAHDITPVVTATQTLDADISSLDPEIRRRGLDRHRASLKLARDMGAYHMGGIIYGVFGKAEAAATDENRKVAAEALATLAEDAKPMGLRLAMEILNRYETNMFNTVDEAIAFVKMSGSDNLFLHLDTFHMNMEETDMLAALKRALPYLVYFEMDQNDRGLLDRGAIDFHPMLQVLKDSGYNEIIGAEAFSSAVSGPDVARGVSAWRPLFTHGDEVADSANAVLGSVYPL</sequence>
<evidence type="ECO:0000256" key="1">
    <source>
        <dbReference type="ARBA" id="ARBA00023235"/>
    </source>
</evidence>
<dbReference type="Gene3D" id="3.20.20.150">
    <property type="entry name" value="Divalent-metal-dependent TIM barrel enzymes"/>
    <property type="match status" value="1"/>
</dbReference>
<dbReference type="PANTHER" id="PTHR43489:SF7">
    <property type="entry name" value="3-DEHYDRO-D-GULOSIDE 4-EPIMERASE-RELATED"/>
    <property type="match status" value="1"/>
</dbReference>
<accession>A0A561R9H3</accession>
<evidence type="ECO:0000313" key="4">
    <source>
        <dbReference type="Proteomes" id="UP000320653"/>
    </source>
</evidence>
<keyword evidence="1" id="KW-0413">Isomerase</keyword>